<organism evidence="1 2">
    <name type="scientific">Elysia marginata</name>
    <dbReference type="NCBI Taxonomy" id="1093978"/>
    <lineage>
        <taxon>Eukaryota</taxon>
        <taxon>Metazoa</taxon>
        <taxon>Spiralia</taxon>
        <taxon>Lophotrochozoa</taxon>
        <taxon>Mollusca</taxon>
        <taxon>Gastropoda</taxon>
        <taxon>Heterobranchia</taxon>
        <taxon>Euthyneura</taxon>
        <taxon>Panpulmonata</taxon>
        <taxon>Sacoglossa</taxon>
        <taxon>Placobranchoidea</taxon>
        <taxon>Plakobranchidae</taxon>
        <taxon>Elysia</taxon>
    </lineage>
</organism>
<proteinExistence type="predicted"/>
<keyword evidence="2" id="KW-1185">Reference proteome</keyword>
<dbReference type="AlphaFoldDB" id="A0AAV4G426"/>
<evidence type="ECO:0000313" key="2">
    <source>
        <dbReference type="Proteomes" id="UP000762676"/>
    </source>
</evidence>
<reference evidence="1 2" key="1">
    <citation type="journal article" date="2021" name="Elife">
        <title>Chloroplast acquisition without the gene transfer in kleptoplastic sea slugs, Plakobranchus ocellatus.</title>
        <authorList>
            <person name="Maeda T."/>
            <person name="Takahashi S."/>
            <person name="Yoshida T."/>
            <person name="Shimamura S."/>
            <person name="Takaki Y."/>
            <person name="Nagai Y."/>
            <person name="Toyoda A."/>
            <person name="Suzuki Y."/>
            <person name="Arimoto A."/>
            <person name="Ishii H."/>
            <person name="Satoh N."/>
            <person name="Nishiyama T."/>
            <person name="Hasebe M."/>
            <person name="Maruyama T."/>
            <person name="Minagawa J."/>
            <person name="Obokata J."/>
            <person name="Shigenobu S."/>
        </authorList>
    </citation>
    <scope>NUCLEOTIDE SEQUENCE [LARGE SCALE GENOMIC DNA]</scope>
</reference>
<accession>A0AAV4G426</accession>
<dbReference type="Proteomes" id="UP000762676">
    <property type="component" value="Unassembled WGS sequence"/>
</dbReference>
<sequence>MFKRAIRKILQTLKEVSTRTLGNPACRWSSSGQHLMMFVFVATLPVLHDLFCRLGVTHVFQDTDILEKESEDFASVVFRCQGSKDANLGRKDVSCNVVNFEPARVL</sequence>
<name>A0AAV4G426_9GAST</name>
<comment type="caution">
    <text evidence="1">The sequence shown here is derived from an EMBL/GenBank/DDBJ whole genome shotgun (WGS) entry which is preliminary data.</text>
</comment>
<evidence type="ECO:0000313" key="1">
    <source>
        <dbReference type="EMBL" id="GFR80308.1"/>
    </source>
</evidence>
<protein>
    <submittedName>
        <fullName evidence="1">Uncharacterized protein</fullName>
    </submittedName>
</protein>
<gene>
    <name evidence="1" type="ORF">ElyMa_004042300</name>
</gene>
<dbReference type="EMBL" id="BMAT01008214">
    <property type="protein sequence ID" value="GFR80308.1"/>
    <property type="molecule type" value="Genomic_DNA"/>
</dbReference>